<feature type="region of interest" description="Disordered" evidence="1">
    <location>
        <begin position="68"/>
        <end position="126"/>
    </location>
</feature>
<accession>A0A8T0MPK9</accession>
<feature type="compositionally biased region" description="Basic and acidic residues" evidence="1">
    <location>
        <begin position="164"/>
        <end position="175"/>
    </location>
</feature>
<feature type="region of interest" description="Disordered" evidence="1">
    <location>
        <begin position="1"/>
        <end position="47"/>
    </location>
</feature>
<feature type="compositionally biased region" description="Polar residues" evidence="1">
    <location>
        <begin position="13"/>
        <end position="25"/>
    </location>
</feature>
<gene>
    <name evidence="2" type="ORF">PVAP13_9NG361914</name>
</gene>
<feature type="compositionally biased region" description="Low complexity" evidence="1">
    <location>
        <begin position="89"/>
        <end position="123"/>
    </location>
</feature>
<sequence>MDNSKAAEEQGENHQQQLRRQSSTDMKAPEERPYRRRIKPPPAKVHHIHPARFRRFVQRRTCCYGFMPSQPNGDVTTLPDSNPDDDNDAALTPTSATASSLLQPPAAADAAAAATDGGRDPATSDAAAGCLVGATRESMQEAYLAWCSSNDLPLSPGTMSELPFTDRHPFSNDQR</sequence>
<protein>
    <recommendedName>
        <fullName evidence="4">VQ domain-containing protein</fullName>
    </recommendedName>
</protein>
<proteinExistence type="predicted"/>
<name>A0A8T0MPK9_PANVG</name>
<dbReference type="EMBL" id="CM029054">
    <property type="protein sequence ID" value="KAG2538965.1"/>
    <property type="molecule type" value="Genomic_DNA"/>
</dbReference>
<organism evidence="2 3">
    <name type="scientific">Panicum virgatum</name>
    <name type="common">Blackwell switchgrass</name>
    <dbReference type="NCBI Taxonomy" id="38727"/>
    <lineage>
        <taxon>Eukaryota</taxon>
        <taxon>Viridiplantae</taxon>
        <taxon>Streptophyta</taxon>
        <taxon>Embryophyta</taxon>
        <taxon>Tracheophyta</taxon>
        <taxon>Spermatophyta</taxon>
        <taxon>Magnoliopsida</taxon>
        <taxon>Liliopsida</taxon>
        <taxon>Poales</taxon>
        <taxon>Poaceae</taxon>
        <taxon>PACMAD clade</taxon>
        <taxon>Panicoideae</taxon>
        <taxon>Panicodae</taxon>
        <taxon>Paniceae</taxon>
        <taxon>Panicinae</taxon>
        <taxon>Panicum</taxon>
        <taxon>Panicum sect. Hiantes</taxon>
    </lineage>
</organism>
<comment type="caution">
    <text evidence="2">The sequence shown here is derived from an EMBL/GenBank/DDBJ whole genome shotgun (WGS) entry which is preliminary data.</text>
</comment>
<evidence type="ECO:0008006" key="4">
    <source>
        <dbReference type="Google" id="ProtNLM"/>
    </source>
</evidence>
<feature type="compositionally biased region" description="Basic residues" evidence="1">
    <location>
        <begin position="34"/>
        <end position="47"/>
    </location>
</feature>
<evidence type="ECO:0000313" key="3">
    <source>
        <dbReference type="Proteomes" id="UP000823388"/>
    </source>
</evidence>
<dbReference type="AlphaFoldDB" id="A0A8T0MPK9"/>
<feature type="compositionally biased region" description="Basic and acidic residues" evidence="1">
    <location>
        <begin position="1"/>
        <end position="12"/>
    </location>
</feature>
<dbReference type="Proteomes" id="UP000823388">
    <property type="component" value="Chromosome 9N"/>
</dbReference>
<keyword evidence="3" id="KW-1185">Reference proteome</keyword>
<evidence type="ECO:0000256" key="1">
    <source>
        <dbReference type="SAM" id="MobiDB-lite"/>
    </source>
</evidence>
<evidence type="ECO:0000313" key="2">
    <source>
        <dbReference type="EMBL" id="KAG2538965.1"/>
    </source>
</evidence>
<feature type="region of interest" description="Disordered" evidence="1">
    <location>
        <begin position="155"/>
        <end position="175"/>
    </location>
</feature>
<reference evidence="2" key="1">
    <citation type="submission" date="2020-05" db="EMBL/GenBank/DDBJ databases">
        <title>WGS assembly of Panicum virgatum.</title>
        <authorList>
            <person name="Lovell J.T."/>
            <person name="Jenkins J."/>
            <person name="Shu S."/>
            <person name="Juenger T.E."/>
            <person name="Schmutz J."/>
        </authorList>
    </citation>
    <scope>NUCLEOTIDE SEQUENCE</scope>
    <source>
        <strain evidence="2">AP13</strain>
    </source>
</reference>